<keyword evidence="10" id="KW-0807">Transducer</keyword>
<dbReference type="Gene3D" id="3.80.10.10">
    <property type="entry name" value="Ribonuclease Inhibitor"/>
    <property type="match status" value="1"/>
</dbReference>
<reference evidence="13 14" key="1">
    <citation type="submission" date="2022-12" db="EMBL/GenBank/DDBJ databases">
        <title>Chromosome-level genome of Tegillarca granosa.</title>
        <authorList>
            <person name="Kim J."/>
        </authorList>
    </citation>
    <scope>NUCLEOTIDE SEQUENCE [LARGE SCALE GENOMIC DNA]</scope>
    <source>
        <strain evidence="13">Teg-2019</strain>
        <tissue evidence="13">Adductor muscle</tissue>
    </source>
</reference>
<gene>
    <name evidence="13" type="ORF">KUTeg_006272</name>
</gene>
<feature type="transmembrane region" description="Helical" evidence="11">
    <location>
        <begin position="176"/>
        <end position="194"/>
    </location>
</feature>
<keyword evidence="4 11" id="KW-0812">Transmembrane</keyword>
<evidence type="ECO:0000256" key="9">
    <source>
        <dbReference type="ARBA" id="ARBA00023170"/>
    </source>
</evidence>
<dbReference type="PRINTS" id="PR00237">
    <property type="entry name" value="GPCRRHODOPSN"/>
</dbReference>
<dbReference type="InterPro" id="IPR017452">
    <property type="entry name" value="GPCR_Rhodpsn_7TM"/>
</dbReference>
<evidence type="ECO:0000256" key="2">
    <source>
        <dbReference type="ARBA" id="ARBA00022475"/>
    </source>
</evidence>
<evidence type="ECO:0000313" key="13">
    <source>
        <dbReference type="EMBL" id="KAJ8316258.1"/>
    </source>
</evidence>
<dbReference type="PANTHER" id="PTHR24372">
    <property type="entry name" value="GLYCOPROTEIN HORMONE RECEPTOR"/>
    <property type="match status" value="1"/>
</dbReference>
<evidence type="ECO:0000256" key="1">
    <source>
        <dbReference type="ARBA" id="ARBA00004651"/>
    </source>
</evidence>
<evidence type="ECO:0000256" key="8">
    <source>
        <dbReference type="ARBA" id="ARBA00023136"/>
    </source>
</evidence>
<evidence type="ECO:0000256" key="3">
    <source>
        <dbReference type="ARBA" id="ARBA00022614"/>
    </source>
</evidence>
<evidence type="ECO:0000256" key="4">
    <source>
        <dbReference type="ARBA" id="ARBA00022692"/>
    </source>
</evidence>
<comment type="caution">
    <text evidence="13">The sequence shown here is derived from an EMBL/GenBank/DDBJ whole genome shotgun (WGS) entry which is preliminary data.</text>
</comment>
<keyword evidence="8 11" id="KW-0472">Membrane</keyword>
<feature type="transmembrane region" description="Helical" evidence="11">
    <location>
        <begin position="214"/>
        <end position="239"/>
    </location>
</feature>
<feature type="domain" description="G-protein coupled receptors family 1 profile" evidence="12">
    <location>
        <begin position="158"/>
        <end position="254"/>
    </location>
</feature>
<comment type="subcellular location">
    <subcellularLocation>
        <location evidence="1">Cell membrane</location>
        <topology evidence="1">Multi-pass membrane protein</topology>
    </subcellularLocation>
</comment>
<evidence type="ECO:0000256" key="7">
    <source>
        <dbReference type="ARBA" id="ARBA00023040"/>
    </source>
</evidence>
<dbReference type="Proteomes" id="UP001217089">
    <property type="component" value="Unassembled WGS sequence"/>
</dbReference>
<keyword evidence="9" id="KW-0675">Receptor</keyword>
<evidence type="ECO:0000256" key="11">
    <source>
        <dbReference type="SAM" id="Phobius"/>
    </source>
</evidence>
<organism evidence="13 14">
    <name type="scientific">Tegillarca granosa</name>
    <name type="common">Malaysian cockle</name>
    <name type="synonym">Anadara granosa</name>
    <dbReference type="NCBI Taxonomy" id="220873"/>
    <lineage>
        <taxon>Eukaryota</taxon>
        <taxon>Metazoa</taxon>
        <taxon>Spiralia</taxon>
        <taxon>Lophotrochozoa</taxon>
        <taxon>Mollusca</taxon>
        <taxon>Bivalvia</taxon>
        <taxon>Autobranchia</taxon>
        <taxon>Pteriomorphia</taxon>
        <taxon>Arcoida</taxon>
        <taxon>Arcoidea</taxon>
        <taxon>Arcidae</taxon>
        <taxon>Tegillarca</taxon>
    </lineage>
</organism>
<dbReference type="PANTHER" id="PTHR24372:SF77">
    <property type="entry name" value="G-PROTEIN COUPLED RECEPTORS FAMILY 1 PROFILE DOMAIN-CONTAINING PROTEIN"/>
    <property type="match status" value="1"/>
</dbReference>
<keyword evidence="14" id="KW-1185">Reference proteome</keyword>
<dbReference type="PROSITE" id="PS50262">
    <property type="entry name" value="G_PROTEIN_RECEP_F1_2"/>
    <property type="match status" value="1"/>
</dbReference>
<dbReference type="SUPFAM" id="SSF81321">
    <property type="entry name" value="Family A G protein-coupled receptor-like"/>
    <property type="match status" value="1"/>
</dbReference>
<dbReference type="InterPro" id="IPR032675">
    <property type="entry name" value="LRR_dom_sf"/>
</dbReference>
<keyword evidence="2" id="KW-1003">Cell membrane</keyword>
<evidence type="ECO:0000256" key="6">
    <source>
        <dbReference type="ARBA" id="ARBA00022989"/>
    </source>
</evidence>
<protein>
    <recommendedName>
        <fullName evidence="12">G-protein coupled receptors family 1 profile domain-containing protein</fullName>
    </recommendedName>
</protein>
<dbReference type="InterPro" id="IPR000276">
    <property type="entry name" value="GPCR_Rhodpsn"/>
</dbReference>
<proteinExistence type="predicted"/>
<evidence type="ECO:0000259" key="12">
    <source>
        <dbReference type="PROSITE" id="PS50262"/>
    </source>
</evidence>
<dbReference type="EMBL" id="JARBDR010000328">
    <property type="protein sequence ID" value="KAJ8316258.1"/>
    <property type="molecule type" value="Genomic_DNA"/>
</dbReference>
<feature type="non-terminal residue" evidence="13">
    <location>
        <position position="254"/>
    </location>
</feature>
<feature type="transmembrane region" description="Helical" evidence="11">
    <location>
        <begin position="146"/>
        <end position="164"/>
    </location>
</feature>
<dbReference type="Pfam" id="PF13855">
    <property type="entry name" value="LRR_8"/>
    <property type="match status" value="1"/>
</dbReference>
<dbReference type="Gene3D" id="1.20.1070.10">
    <property type="entry name" value="Rhodopsin 7-helix transmembrane proteins"/>
    <property type="match status" value="1"/>
</dbReference>
<evidence type="ECO:0000256" key="5">
    <source>
        <dbReference type="ARBA" id="ARBA00022737"/>
    </source>
</evidence>
<dbReference type="InterPro" id="IPR001611">
    <property type="entry name" value="Leu-rich_rpt"/>
</dbReference>
<keyword evidence="5" id="KW-0677">Repeat</keyword>
<name>A0ABQ9FKL9_TEGGR</name>
<keyword evidence="7" id="KW-0297">G-protein coupled receptor</keyword>
<keyword evidence="6 11" id="KW-1133">Transmembrane helix</keyword>
<accession>A0ABQ9FKL9</accession>
<sequence length="254" mass="29095">MANIIELKTLEIRLKSLVRIPSEAFNGIYHCQMLTISGTKITQLHSNTFKRLVNVINLDISHNKLTVLQKELFETMTSLQILDTRGNDIYILERLFDTNMNLKLIYSDTFALCCIKPTHMTAVGCIAPHFDVSSCETLIENDVLCIFLWVIGLLAIVGNMSVLIENQLKMNLFNETFSVLVWNLTVADTLIGFFRGKYIWMEYRWRNSFLCSALGVLSVLSSEISVLTISFVTFARYFAVKFPFKEHKISRKDA</sequence>
<evidence type="ECO:0000313" key="14">
    <source>
        <dbReference type="Proteomes" id="UP001217089"/>
    </source>
</evidence>
<evidence type="ECO:0000256" key="10">
    <source>
        <dbReference type="ARBA" id="ARBA00023224"/>
    </source>
</evidence>
<dbReference type="SUPFAM" id="SSF52058">
    <property type="entry name" value="L domain-like"/>
    <property type="match status" value="1"/>
</dbReference>
<keyword evidence="3" id="KW-0433">Leucine-rich repeat</keyword>